<evidence type="ECO:0000313" key="2">
    <source>
        <dbReference type="Proteomes" id="UP000807716"/>
    </source>
</evidence>
<dbReference type="OrthoDB" id="2351726at2759"/>
<comment type="caution">
    <text evidence="1">The sequence shown here is derived from an EMBL/GenBank/DDBJ whole genome shotgun (WGS) entry which is preliminary data.</text>
</comment>
<accession>A0A9P6Q545</accession>
<keyword evidence="2" id="KW-1185">Reference proteome</keyword>
<name>A0A9P6Q545_9FUNG</name>
<evidence type="ECO:0000313" key="1">
    <source>
        <dbReference type="EMBL" id="KAG0260877.1"/>
    </source>
</evidence>
<sequence length="270" mass="29769">MAEAAPKTEDYIRWATGRTPRHAPHLPAPRIPRDSKMELVSKPFTQDVKATGATGVSLFKDPRNHPDAVGTILTHAAKLTNFFPAKGLEDQSEQFGNYIVKVSSFPGFMLTFNEQSAQKHTNVNVNVMIDEIKRAYDGVIGADVNRVVASIKDMANSIANKSSDTADRSLFTQMAIIGKPGDSSLYVTIFYTTLHMEVNKEGKKTYTSQSYKINRSVFKVLTSSLTLNAEKLFELLGNGNFDEWAKGATSPGGKRMSCFEEPHVGVEKET</sequence>
<dbReference type="AlphaFoldDB" id="A0A9P6Q545"/>
<protein>
    <submittedName>
        <fullName evidence="1">Uncharacterized protein</fullName>
    </submittedName>
</protein>
<organism evidence="1 2">
    <name type="scientific">Actinomortierella ambigua</name>
    <dbReference type="NCBI Taxonomy" id="1343610"/>
    <lineage>
        <taxon>Eukaryota</taxon>
        <taxon>Fungi</taxon>
        <taxon>Fungi incertae sedis</taxon>
        <taxon>Mucoromycota</taxon>
        <taxon>Mortierellomycotina</taxon>
        <taxon>Mortierellomycetes</taxon>
        <taxon>Mortierellales</taxon>
        <taxon>Mortierellaceae</taxon>
        <taxon>Actinomortierella</taxon>
    </lineage>
</organism>
<gene>
    <name evidence="1" type="ORF">DFQ27_003290</name>
</gene>
<reference evidence="1" key="1">
    <citation type="journal article" date="2020" name="Fungal Divers.">
        <title>Resolving the Mortierellaceae phylogeny through synthesis of multi-gene phylogenetics and phylogenomics.</title>
        <authorList>
            <person name="Vandepol N."/>
            <person name="Liber J."/>
            <person name="Desiro A."/>
            <person name="Na H."/>
            <person name="Kennedy M."/>
            <person name="Barry K."/>
            <person name="Grigoriev I.V."/>
            <person name="Miller A.N."/>
            <person name="O'Donnell K."/>
            <person name="Stajich J.E."/>
            <person name="Bonito G."/>
        </authorList>
    </citation>
    <scope>NUCLEOTIDE SEQUENCE</scope>
    <source>
        <strain evidence="1">BC1065</strain>
    </source>
</reference>
<dbReference type="Proteomes" id="UP000807716">
    <property type="component" value="Unassembled WGS sequence"/>
</dbReference>
<proteinExistence type="predicted"/>
<dbReference type="EMBL" id="JAAAJB010000235">
    <property type="protein sequence ID" value="KAG0260877.1"/>
    <property type="molecule type" value="Genomic_DNA"/>
</dbReference>